<evidence type="ECO:0000313" key="2">
    <source>
        <dbReference type="EMBL" id="PUZ66507.1"/>
    </source>
</evidence>
<protein>
    <submittedName>
        <fullName evidence="2">Uncharacterized protein</fullName>
    </submittedName>
</protein>
<reference evidence="2 3" key="1">
    <citation type="submission" date="2018-04" db="EMBL/GenBank/DDBJ databases">
        <title>WGS assembly of Panicum hallii var. hallii HAL2.</title>
        <authorList>
            <person name="Lovell J."/>
            <person name="Jenkins J."/>
            <person name="Lowry D."/>
            <person name="Mamidi S."/>
            <person name="Sreedasyam A."/>
            <person name="Weng X."/>
            <person name="Barry K."/>
            <person name="Bonette J."/>
            <person name="Campitelli B."/>
            <person name="Daum C."/>
            <person name="Gordon S."/>
            <person name="Gould B."/>
            <person name="Lipzen A."/>
            <person name="MacQueen A."/>
            <person name="Palacio-Mejia J."/>
            <person name="Plott C."/>
            <person name="Shakirov E."/>
            <person name="Shu S."/>
            <person name="Yoshinaga Y."/>
            <person name="Zane M."/>
            <person name="Rokhsar D."/>
            <person name="Grimwood J."/>
            <person name="Schmutz J."/>
            <person name="Juenger T."/>
        </authorList>
    </citation>
    <scope>NUCLEOTIDE SEQUENCE [LARGE SCALE GENOMIC DNA]</scope>
    <source>
        <strain evidence="3">cv. HAL2</strain>
    </source>
</reference>
<keyword evidence="3" id="KW-1185">Reference proteome</keyword>
<feature type="region of interest" description="Disordered" evidence="1">
    <location>
        <begin position="1"/>
        <end position="64"/>
    </location>
</feature>
<dbReference type="OrthoDB" id="690020at2759"/>
<dbReference type="Proteomes" id="UP000244336">
    <property type="component" value="Chromosome 3"/>
</dbReference>
<gene>
    <name evidence="2" type="ORF">GQ55_3G315700</name>
</gene>
<proteinExistence type="predicted"/>
<sequence>MAGARRSCPADTSGAQARPHFSSRPCRPPRPLAGGHTPVTARRRRPRPRNIDDKGKRKGSLGPMEESAAILEHLKIIEVRCDAVDERIFKLALFQCAFHIRLSFYLLSLMDHAHFPGDLDQIIVLIIL</sequence>
<evidence type="ECO:0000256" key="1">
    <source>
        <dbReference type="SAM" id="MobiDB-lite"/>
    </source>
</evidence>
<organism evidence="2 3">
    <name type="scientific">Panicum hallii var. hallii</name>
    <dbReference type="NCBI Taxonomy" id="1504633"/>
    <lineage>
        <taxon>Eukaryota</taxon>
        <taxon>Viridiplantae</taxon>
        <taxon>Streptophyta</taxon>
        <taxon>Embryophyta</taxon>
        <taxon>Tracheophyta</taxon>
        <taxon>Spermatophyta</taxon>
        <taxon>Magnoliopsida</taxon>
        <taxon>Liliopsida</taxon>
        <taxon>Poales</taxon>
        <taxon>Poaceae</taxon>
        <taxon>PACMAD clade</taxon>
        <taxon>Panicoideae</taxon>
        <taxon>Panicodae</taxon>
        <taxon>Paniceae</taxon>
        <taxon>Panicinae</taxon>
        <taxon>Panicum</taxon>
        <taxon>Panicum sect. Panicum</taxon>
    </lineage>
</organism>
<dbReference type="EMBL" id="CM009751">
    <property type="protein sequence ID" value="PUZ66507.1"/>
    <property type="molecule type" value="Genomic_DNA"/>
</dbReference>
<dbReference type="AlphaFoldDB" id="A0A2T7EFA4"/>
<name>A0A2T7EFA4_9POAL</name>
<dbReference type="Gramene" id="PUZ66507">
    <property type="protein sequence ID" value="PUZ66507"/>
    <property type="gene ID" value="GQ55_3G315700"/>
</dbReference>
<accession>A0A2T7EFA4</accession>
<evidence type="ECO:0000313" key="3">
    <source>
        <dbReference type="Proteomes" id="UP000244336"/>
    </source>
</evidence>